<evidence type="ECO:0000313" key="11">
    <source>
        <dbReference type="Proteomes" id="UP000078343"/>
    </source>
</evidence>
<keyword evidence="2" id="KW-0479">Metal-binding</keyword>
<dbReference type="GeneID" id="30008775"/>
<feature type="region of interest" description="Disordered" evidence="8">
    <location>
        <begin position="161"/>
        <end position="180"/>
    </location>
</feature>
<dbReference type="CDD" id="cd12148">
    <property type="entry name" value="fungal_TF_MHR"/>
    <property type="match status" value="1"/>
</dbReference>
<feature type="compositionally biased region" description="Basic and acidic residues" evidence="8">
    <location>
        <begin position="90"/>
        <end position="102"/>
    </location>
</feature>
<keyword evidence="3" id="KW-0862">Zinc</keyword>
<feature type="region of interest" description="Disordered" evidence="8">
    <location>
        <begin position="1"/>
        <end position="25"/>
    </location>
</feature>
<dbReference type="PANTHER" id="PTHR31845">
    <property type="entry name" value="FINGER DOMAIN PROTEIN, PUTATIVE-RELATED"/>
    <property type="match status" value="1"/>
</dbReference>
<dbReference type="GO" id="GO:0008270">
    <property type="term" value="F:zinc ion binding"/>
    <property type="evidence" value="ECO:0007669"/>
    <property type="project" value="InterPro"/>
</dbReference>
<keyword evidence="6" id="KW-0804">Transcription</keyword>
<evidence type="ECO:0000256" key="6">
    <source>
        <dbReference type="ARBA" id="ARBA00023163"/>
    </source>
</evidence>
<evidence type="ECO:0000313" key="10">
    <source>
        <dbReference type="EMBL" id="OAP62403.1"/>
    </source>
</evidence>
<evidence type="ECO:0000256" key="4">
    <source>
        <dbReference type="ARBA" id="ARBA00023015"/>
    </source>
</evidence>
<feature type="domain" description="Zn(2)-C6 fungal-type" evidence="9">
    <location>
        <begin position="34"/>
        <end position="67"/>
    </location>
</feature>
<keyword evidence="11" id="KW-1185">Reference proteome</keyword>
<dbReference type="AlphaFoldDB" id="A0A178ZT81"/>
<dbReference type="PANTHER" id="PTHR31845:SF21">
    <property type="entry name" value="REGULATORY PROTEIN LEU3"/>
    <property type="match status" value="1"/>
</dbReference>
<evidence type="ECO:0000256" key="5">
    <source>
        <dbReference type="ARBA" id="ARBA00023125"/>
    </source>
</evidence>
<dbReference type="Proteomes" id="UP000078343">
    <property type="component" value="Unassembled WGS sequence"/>
</dbReference>
<feature type="region of interest" description="Disordered" evidence="8">
    <location>
        <begin position="89"/>
        <end position="115"/>
    </location>
</feature>
<proteinExistence type="predicted"/>
<dbReference type="GO" id="GO:0000981">
    <property type="term" value="F:DNA-binding transcription factor activity, RNA polymerase II-specific"/>
    <property type="evidence" value="ECO:0007669"/>
    <property type="project" value="InterPro"/>
</dbReference>
<dbReference type="Gene3D" id="4.10.240.10">
    <property type="entry name" value="Zn(2)-C6 fungal-type DNA-binding domain"/>
    <property type="match status" value="1"/>
</dbReference>
<comment type="caution">
    <text evidence="10">The sequence shown here is derived from an EMBL/GenBank/DDBJ whole genome shotgun (WGS) entry which is preliminary data.</text>
</comment>
<dbReference type="GO" id="GO:0005634">
    <property type="term" value="C:nucleus"/>
    <property type="evidence" value="ECO:0007669"/>
    <property type="project" value="UniProtKB-SubCell"/>
</dbReference>
<gene>
    <name evidence="10" type="ORF">AYL99_04606</name>
</gene>
<dbReference type="SMART" id="SM00066">
    <property type="entry name" value="GAL4"/>
    <property type="match status" value="1"/>
</dbReference>
<evidence type="ECO:0000256" key="7">
    <source>
        <dbReference type="ARBA" id="ARBA00023242"/>
    </source>
</evidence>
<evidence type="ECO:0000256" key="1">
    <source>
        <dbReference type="ARBA" id="ARBA00004123"/>
    </source>
</evidence>
<reference evidence="10 11" key="1">
    <citation type="submission" date="2016-04" db="EMBL/GenBank/DDBJ databases">
        <title>Draft genome of Fonsecaea erecta CBS 125763.</title>
        <authorList>
            <person name="Weiss V.A."/>
            <person name="Vicente V.A."/>
            <person name="Raittz R.T."/>
            <person name="Moreno L.F."/>
            <person name="De Souza E.M."/>
            <person name="Pedrosa F.O."/>
            <person name="Steffens M.B."/>
            <person name="Faoro H."/>
            <person name="Tadra-Sfeir M.Z."/>
            <person name="Najafzadeh M.J."/>
            <person name="Felipe M.S."/>
            <person name="Teixeira M."/>
            <person name="Sun J."/>
            <person name="Xi L."/>
            <person name="Gomes R."/>
            <person name="De Azevedo C.M."/>
            <person name="Salgado C.G."/>
            <person name="Da Silva M.B."/>
            <person name="Nascimento M.F."/>
            <person name="Queiroz-Telles F."/>
            <person name="Attili D.S."/>
            <person name="Gorbushina A."/>
        </authorList>
    </citation>
    <scope>NUCLEOTIDE SEQUENCE [LARGE SCALE GENOMIC DNA]</scope>
    <source>
        <strain evidence="10 11">CBS 125763</strain>
    </source>
</reference>
<dbReference type="SUPFAM" id="SSF57701">
    <property type="entry name" value="Zn2/Cys6 DNA-binding domain"/>
    <property type="match status" value="1"/>
</dbReference>
<comment type="subcellular location">
    <subcellularLocation>
        <location evidence="1">Nucleus</location>
    </subcellularLocation>
</comment>
<dbReference type="PROSITE" id="PS50048">
    <property type="entry name" value="ZN2_CY6_FUNGAL_2"/>
    <property type="match status" value="1"/>
</dbReference>
<evidence type="ECO:0000256" key="2">
    <source>
        <dbReference type="ARBA" id="ARBA00022723"/>
    </source>
</evidence>
<accession>A0A178ZT81</accession>
<evidence type="ECO:0000256" key="3">
    <source>
        <dbReference type="ARBA" id="ARBA00022833"/>
    </source>
</evidence>
<dbReference type="GO" id="GO:0000976">
    <property type="term" value="F:transcription cis-regulatory region binding"/>
    <property type="evidence" value="ECO:0007669"/>
    <property type="project" value="TreeGrafter"/>
</dbReference>
<evidence type="ECO:0000259" key="9">
    <source>
        <dbReference type="PROSITE" id="PS50048"/>
    </source>
</evidence>
<dbReference type="Pfam" id="PF00172">
    <property type="entry name" value="Zn_clus"/>
    <property type="match status" value="1"/>
</dbReference>
<organism evidence="10 11">
    <name type="scientific">Fonsecaea erecta</name>
    <dbReference type="NCBI Taxonomy" id="1367422"/>
    <lineage>
        <taxon>Eukaryota</taxon>
        <taxon>Fungi</taxon>
        <taxon>Dikarya</taxon>
        <taxon>Ascomycota</taxon>
        <taxon>Pezizomycotina</taxon>
        <taxon>Eurotiomycetes</taxon>
        <taxon>Chaetothyriomycetidae</taxon>
        <taxon>Chaetothyriales</taxon>
        <taxon>Herpotrichiellaceae</taxon>
        <taxon>Fonsecaea</taxon>
    </lineage>
</organism>
<sequence>MAPDTAFEAGAANKTRKMSEVETTPTDGKVIKRACTECRQQKARCDAYLDPDQPCTRCRKMSRQCIISEPFKREHKRKRMSELEYQTDELQERLRSSSHHPEAAAASPSLPRPSWAADLRTTNAESESRMASVAPFFRDATIAPVSFRSFSAAAAESLQTPESLSQEYQPSGTLPRSLEGQTVDSKDIDAMFQLYFREYASLVPILDPTVSPNGYYNLSPLLFWAIIGVSCRTYSKNPTLISVLPSRIKTMALLSLNATIGLPVVQGLLLILFWPFPKAGNGHDMTYPLSAAVLHMAMQIGLHVPVASQEFCKTPIKLTEAELRIRAETWGYCTLVYQRGCCFKGSAPTPMLDIPHDIEQRRALFQRISPKLKFELKLQDVVTRCCIAVSQNGLWRMTTDQERSLDSLLNIFQAQISSVALESSSDLDQLYVYIATLTIQAFNLYKSPTAHDPSTLYELCASACQVIESFDNLDKTGQVCLSGAGLYFFYSLMVTSHVLLRLLKTSLSRYTDVERAKTALFLGISLHKRMSVQNDDLPARNGVALTQLFNSTRVFKRPNGTELVALRIRSRLIGSVVLDGIVWWREEFGGFTGVYPPPLSENRTGRIYLVGQGNMLLSAADGVEAGNESSAAAPEDGLVPVAPKPDYSTFLDDPMLTEFGWPVTDDVFSSIWTDGPIATI</sequence>
<protein>
    <recommendedName>
        <fullName evidence="9">Zn(2)-C6 fungal-type domain-containing protein</fullName>
    </recommendedName>
</protein>
<keyword evidence="7" id="KW-0539">Nucleus</keyword>
<dbReference type="InterPro" id="IPR051089">
    <property type="entry name" value="prtT"/>
</dbReference>
<evidence type="ECO:0000256" key="8">
    <source>
        <dbReference type="SAM" id="MobiDB-lite"/>
    </source>
</evidence>
<dbReference type="CDD" id="cd00067">
    <property type="entry name" value="GAL4"/>
    <property type="match status" value="1"/>
</dbReference>
<dbReference type="GO" id="GO:0001216">
    <property type="term" value="F:DNA-binding transcription activator activity"/>
    <property type="evidence" value="ECO:0007669"/>
    <property type="project" value="UniProtKB-ARBA"/>
</dbReference>
<dbReference type="PROSITE" id="PS00463">
    <property type="entry name" value="ZN2_CY6_FUNGAL_1"/>
    <property type="match status" value="1"/>
</dbReference>
<dbReference type="OrthoDB" id="3163292at2759"/>
<dbReference type="EMBL" id="LVYI01000003">
    <property type="protein sequence ID" value="OAP62403.1"/>
    <property type="molecule type" value="Genomic_DNA"/>
</dbReference>
<dbReference type="FunFam" id="4.10.240.10:FF:000003">
    <property type="entry name" value="C6 transcription factor (Leu3)"/>
    <property type="match status" value="1"/>
</dbReference>
<dbReference type="RefSeq" id="XP_018695770.1">
    <property type="nucleotide sequence ID" value="XM_018836120.1"/>
</dbReference>
<dbReference type="InterPro" id="IPR036864">
    <property type="entry name" value="Zn2-C6_fun-type_DNA-bd_sf"/>
</dbReference>
<feature type="compositionally biased region" description="Low complexity" evidence="8">
    <location>
        <begin position="103"/>
        <end position="115"/>
    </location>
</feature>
<keyword evidence="5" id="KW-0238">DNA-binding</keyword>
<name>A0A178ZT81_9EURO</name>
<keyword evidence="4" id="KW-0805">Transcription regulation</keyword>
<dbReference type="InterPro" id="IPR001138">
    <property type="entry name" value="Zn2Cys6_DnaBD"/>
</dbReference>